<dbReference type="InterPro" id="IPR050553">
    <property type="entry name" value="Thioredoxin_ResA/DsbE_sf"/>
</dbReference>
<dbReference type="InterPro" id="IPR013766">
    <property type="entry name" value="Thioredoxin_domain"/>
</dbReference>
<keyword evidence="6" id="KW-1185">Reference proteome</keyword>
<evidence type="ECO:0000259" key="2">
    <source>
        <dbReference type="PROSITE" id="PS51352"/>
    </source>
</evidence>
<feature type="chain" id="PRO_5041652215" evidence="1">
    <location>
        <begin position="24"/>
        <end position="183"/>
    </location>
</feature>
<evidence type="ECO:0000313" key="6">
    <source>
        <dbReference type="Proteomes" id="UP001642409"/>
    </source>
</evidence>
<dbReference type="InterPro" id="IPR036249">
    <property type="entry name" value="Thioredoxin-like_sf"/>
</dbReference>
<dbReference type="GO" id="GO:0016209">
    <property type="term" value="F:antioxidant activity"/>
    <property type="evidence" value="ECO:0007669"/>
    <property type="project" value="InterPro"/>
</dbReference>
<proteinExistence type="predicted"/>
<comment type="caution">
    <text evidence="3">The sequence shown here is derived from an EMBL/GenBank/DDBJ whole genome shotgun (WGS) entry which is preliminary data.</text>
</comment>
<keyword evidence="1" id="KW-0732">Signal</keyword>
<dbReference type="EMBL" id="CATOUU010000861">
    <property type="protein sequence ID" value="CAI9955238.1"/>
    <property type="molecule type" value="Genomic_DNA"/>
</dbReference>
<dbReference type="Pfam" id="PF00578">
    <property type="entry name" value="AhpC-TSA"/>
    <property type="match status" value="1"/>
</dbReference>
<gene>
    <name evidence="4" type="ORF">HINF_LOCUS18536</name>
    <name evidence="3" type="ORF">HINF_LOCUS42883</name>
    <name evidence="5" type="ORF">HINF_LOCUS64895</name>
</gene>
<evidence type="ECO:0000256" key="1">
    <source>
        <dbReference type="SAM" id="SignalP"/>
    </source>
</evidence>
<reference evidence="3" key="1">
    <citation type="submission" date="2023-06" db="EMBL/GenBank/DDBJ databases">
        <authorList>
            <person name="Kurt Z."/>
        </authorList>
    </citation>
    <scope>NUCLEOTIDE SEQUENCE</scope>
</reference>
<dbReference type="PANTHER" id="PTHR42852:SF18">
    <property type="entry name" value="CHROMOSOME UNDETERMINED SCAFFOLD_47, WHOLE GENOME SHOTGUN SEQUENCE"/>
    <property type="match status" value="1"/>
</dbReference>
<name>A0AA86QC31_9EUKA</name>
<accession>A0AA86QC31</accession>
<dbReference type="InterPro" id="IPR000866">
    <property type="entry name" value="AhpC/TSA"/>
</dbReference>
<sequence>MEQYIRLGIFCVIALVVIKFVRGARNPAPAEIKQEGNKEYAPPESNYSYINKVKFYRAGQPQLIEMFGTHCPPCKQMVPHMARMQQEYKQCWIMSVTSDQEADVQKFIEENPAAKQYNISRDAGGRVGAMMQRLGAKGIPHCFLFDEQGKMVYNGHPNKVEPYLKALDKRQDGWKDAGKGRKL</sequence>
<dbReference type="SUPFAM" id="SSF52833">
    <property type="entry name" value="Thioredoxin-like"/>
    <property type="match status" value="1"/>
</dbReference>
<dbReference type="PROSITE" id="PS51352">
    <property type="entry name" value="THIOREDOXIN_2"/>
    <property type="match status" value="1"/>
</dbReference>
<reference evidence="4 6" key="2">
    <citation type="submission" date="2024-07" db="EMBL/GenBank/DDBJ databases">
        <authorList>
            <person name="Akdeniz Z."/>
        </authorList>
    </citation>
    <scope>NUCLEOTIDE SEQUENCE [LARGE SCALE GENOMIC DNA]</scope>
</reference>
<organism evidence="3">
    <name type="scientific">Hexamita inflata</name>
    <dbReference type="NCBI Taxonomy" id="28002"/>
    <lineage>
        <taxon>Eukaryota</taxon>
        <taxon>Metamonada</taxon>
        <taxon>Diplomonadida</taxon>
        <taxon>Hexamitidae</taxon>
        <taxon>Hexamitinae</taxon>
        <taxon>Hexamita</taxon>
    </lineage>
</organism>
<dbReference type="AlphaFoldDB" id="A0AA86QC31"/>
<dbReference type="EMBL" id="CAXDID020000047">
    <property type="protein sequence ID" value="CAL6003706.1"/>
    <property type="molecule type" value="Genomic_DNA"/>
</dbReference>
<protein>
    <submittedName>
        <fullName evidence="3">Putative</fullName>
    </submittedName>
</protein>
<dbReference type="PANTHER" id="PTHR42852">
    <property type="entry name" value="THIOL:DISULFIDE INTERCHANGE PROTEIN DSBE"/>
    <property type="match status" value="1"/>
</dbReference>
<evidence type="ECO:0000313" key="5">
    <source>
        <dbReference type="EMBL" id="CAL6089569.1"/>
    </source>
</evidence>
<dbReference type="EMBL" id="CAXDID020000420">
    <property type="protein sequence ID" value="CAL6089569.1"/>
    <property type="molecule type" value="Genomic_DNA"/>
</dbReference>
<evidence type="ECO:0000313" key="4">
    <source>
        <dbReference type="EMBL" id="CAL6003706.1"/>
    </source>
</evidence>
<dbReference type="CDD" id="cd02966">
    <property type="entry name" value="TlpA_like_family"/>
    <property type="match status" value="1"/>
</dbReference>
<feature type="signal peptide" evidence="1">
    <location>
        <begin position="1"/>
        <end position="23"/>
    </location>
</feature>
<dbReference type="GO" id="GO:0016491">
    <property type="term" value="F:oxidoreductase activity"/>
    <property type="evidence" value="ECO:0007669"/>
    <property type="project" value="InterPro"/>
</dbReference>
<feature type="domain" description="Thioredoxin" evidence="2">
    <location>
        <begin position="20"/>
        <end position="172"/>
    </location>
</feature>
<dbReference type="Gene3D" id="3.40.30.10">
    <property type="entry name" value="Glutaredoxin"/>
    <property type="match status" value="1"/>
</dbReference>
<dbReference type="Proteomes" id="UP001642409">
    <property type="component" value="Unassembled WGS sequence"/>
</dbReference>
<evidence type="ECO:0000313" key="3">
    <source>
        <dbReference type="EMBL" id="CAI9955238.1"/>
    </source>
</evidence>